<dbReference type="EnsemblPlants" id="Pp3c3_29780V3.1">
    <property type="protein sequence ID" value="PAC:32944715.CDS.1"/>
    <property type="gene ID" value="Pp3c3_29780"/>
</dbReference>
<dbReference type="PaxDb" id="3218-PP1S55_88V6.1"/>
<dbReference type="SUPFAM" id="SSF52058">
    <property type="entry name" value="L domain-like"/>
    <property type="match status" value="1"/>
</dbReference>
<protein>
    <submittedName>
        <fullName evidence="3 4">Uncharacterized protein</fullName>
    </submittedName>
</protein>
<keyword evidence="2" id="KW-1133">Transmembrane helix</keyword>
<evidence type="ECO:0000313" key="3">
    <source>
        <dbReference type="EMBL" id="PNR58137.1"/>
    </source>
</evidence>
<dbReference type="InterPro" id="IPR032675">
    <property type="entry name" value="LRR_dom_sf"/>
</dbReference>
<dbReference type="Gene3D" id="3.80.10.10">
    <property type="entry name" value="Ribonuclease Inhibitor"/>
    <property type="match status" value="2"/>
</dbReference>
<organism evidence="3">
    <name type="scientific">Physcomitrium patens</name>
    <name type="common">Spreading-leaved earth moss</name>
    <name type="synonym">Physcomitrella patens</name>
    <dbReference type="NCBI Taxonomy" id="3218"/>
    <lineage>
        <taxon>Eukaryota</taxon>
        <taxon>Viridiplantae</taxon>
        <taxon>Streptophyta</taxon>
        <taxon>Embryophyta</taxon>
        <taxon>Bryophyta</taxon>
        <taxon>Bryophytina</taxon>
        <taxon>Bryopsida</taxon>
        <taxon>Funariidae</taxon>
        <taxon>Funariales</taxon>
        <taxon>Funariaceae</taxon>
        <taxon>Physcomitrium</taxon>
    </lineage>
</organism>
<dbReference type="PANTHER" id="PTHR48064:SF1">
    <property type="entry name" value="RECEPTOR-LIKE PROTEIN 51-RELATED"/>
    <property type="match status" value="1"/>
</dbReference>
<evidence type="ECO:0000313" key="4">
    <source>
        <dbReference type="EnsemblPlants" id="PAC:32944715.CDS.1"/>
    </source>
</evidence>
<dbReference type="PROSITE" id="PS51450">
    <property type="entry name" value="LRR"/>
    <property type="match status" value="1"/>
</dbReference>
<dbReference type="InterPro" id="IPR001611">
    <property type="entry name" value="Leu-rich_rpt"/>
</dbReference>
<reference evidence="4" key="3">
    <citation type="submission" date="2020-12" db="UniProtKB">
        <authorList>
            <consortium name="EnsemblPlants"/>
        </authorList>
    </citation>
    <scope>IDENTIFICATION</scope>
</reference>
<dbReference type="InParanoid" id="A0A2K1KWG4"/>
<feature type="compositionally biased region" description="Polar residues" evidence="1">
    <location>
        <begin position="295"/>
        <end position="308"/>
    </location>
</feature>
<dbReference type="Gramene" id="Pp3c3_29780V3.1">
    <property type="protein sequence ID" value="PAC:32944715.CDS.1"/>
    <property type="gene ID" value="Pp3c3_29780"/>
</dbReference>
<feature type="transmembrane region" description="Helical" evidence="2">
    <location>
        <begin position="446"/>
        <end position="467"/>
    </location>
</feature>
<sequence>MAGASGTPESLSEQREILLHGIALFIVLWNSMIPTVHAEVLAPATLNLTLFTMAPTKAFLNSPGQKVSLEVPSISASHLPKFAPAAGRNPDTLLTSPSILSSEYAMNNKGHKLYTTQLLASRGLLVTKMACSMPSTESRYNEGTPSNNLRHRTIVPIVGSLTSYSENSSLGPTLDYPNLDVSPACRVHRLRSQQTLEIFDASANASSVRVILSNMIHQRKYVIEKVGLTGPFPDLWADTNLTTLGLSRNSLEGPKSSNISNLSQSMDLELGSNSTRGKIPSLPEDLIDRSGPEHNINNNNRRSGSVPTNLGNVANAHLDRSNCSFMGTIPASIGRVSELQQLDLSNNSIKSFKLFVYHFLCQLHEFKAVRNAQLCHNATTLPPKIAEVLTLCNVSGLIGGQSVVPRRPPAPAPPPPPYVFPPTQPPYAEAPGPSQQEQISEGARELVLIITGFLVASFCFTIFMFAWKQIFRGGKRGRRIHNDPMLDPVHDNPMDDPVHDNPMNDPVHDNPMNANL</sequence>
<feature type="region of interest" description="Disordered" evidence="1">
    <location>
        <begin position="405"/>
        <end position="438"/>
    </location>
</feature>
<gene>
    <name evidence="3" type="ORF">PHYPA_005132</name>
</gene>
<accession>A0A2K1KWG4</accession>
<dbReference type="AlphaFoldDB" id="A0A2K1KWG4"/>
<dbReference type="PANTHER" id="PTHR48064">
    <property type="entry name" value="OS01G0750400 PROTEIN"/>
    <property type="match status" value="1"/>
</dbReference>
<dbReference type="Gramene" id="Pp3c3_29780V3.2">
    <property type="protein sequence ID" value="PAC:32944716.CDS.1"/>
    <property type="gene ID" value="Pp3c3_29780"/>
</dbReference>
<evidence type="ECO:0000313" key="5">
    <source>
        <dbReference type="Proteomes" id="UP000006727"/>
    </source>
</evidence>
<keyword evidence="5" id="KW-1185">Reference proteome</keyword>
<evidence type="ECO:0000256" key="1">
    <source>
        <dbReference type="SAM" id="MobiDB-lite"/>
    </source>
</evidence>
<keyword evidence="2" id="KW-0812">Transmembrane</keyword>
<reference evidence="3 5" key="1">
    <citation type="journal article" date="2008" name="Science">
        <title>The Physcomitrella genome reveals evolutionary insights into the conquest of land by plants.</title>
        <authorList>
            <person name="Rensing S."/>
            <person name="Lang D."/>
            <person name="Zimmer A."/>
            <person name="Terry A."/>
            <person name="Salamov A."/>
            <person name="Shapiro H."/>
            <person name="Nishiyama T."/>
            <person name="Perroud P.-F."/>
            <person name="Lindquist E."/>
            <person name="Kamisugi Y."/>
            <person name="Tanahashi T."/>
            <person name="Sakakibara K."/>
            <person name="Fujita T."/>
            <person name="Oishi K."/>
            <person name="Shin-I T."/>
            <person name="Kuroki Y."/>
            <person name="Toyoda A."/>
            <person name="Suzuki Y."/>
            <person name="Hashimoto A."/>
            <person name="Yamaguchi K."/>
            <person name="Sugano A."/>
            <person name="Kohara Y."/>
            <person name="Fujiyama A."/>
            <person name="Anterola A."/>
            <person name="Aoki S."/>
            <person name="Ashton N."/>
            <person name="Barbazuk W.B."/>
            <person name="Barker E."/>
            <person name="Bennetzen J."/>
            <person name="Bezanilla M."/>
            <person name="Blankenship R."/>
            <person name="Cho S.H."/>
            <person name="Dutcher S."/>
            <person name="Estelle M."/>
            <person name="Fawcett J.A."/>
            <person name="Gundlach H."/>
            <person name="Hanada K."/>
            <person name="Heyl A."/>
            <person name="Hicks K.A."/>
            <person name="Hugh J."/>
            <person name="Lohr M."/>
            <person name="Mayer K."/>
            <person name="Melkozernov A."/>
            <person name="Murata T."/>
            <person name="Nelson D."/>
            <person name="Pils B."/>
            <person name="Prigge M."/>
            <person name="Reiss B."/>
            <person name="Renner T."/>
            <person name="Rombauts S."/>
            <person name="Rushton P."/>
            <person name="Sanderfoot A."/>
            <person name="Schween G."/>
            <person name="Shiu S.-H."/>
            <person name="Stueber K."/>
            <person name="Theodoulou F.L."/>
            <person name="Tu H."/>
            <person name="Van de Peer Y."/>
            <person name="Verrier P.J."/>
            <person name="Waters E."/>
            <person name="Wood A."/>
            <person name="Yang L."/>
            <person name="Cove D."/>
            <person name="Cuming A."/>
            <person name="Hasebe M."/>
            <person name="Lucas S."/>
            <person name="Mishler D.B."/>
            <person name="Reski R."/>
            <person name="Grigoriev I."/>
            <person name="Quatrano R.S."/>
            <person name="Boore J.L."/>
        </authorList>
    </citation>
    <scope>NUCLEOTIDE SEQUENCE [LARGE SCALE GENOMIC DNA]</scope>
    <source>
        <strain evidence="4 5">cv. Gransden 2004</strain>
    </source>
</reference>
<feature type="compositionally biased region" description="Basic and acidic residues" evidence="1">
    <location>
        <begin position="482"/>
        <end position="499"/>
    </location>
</feature>
<reference evidence="3 5" key="2">
    <citation type="journal article" date="2018" name="Plant J.">
        <title>The Physcomitrella patens chromosome-scale assembly reveals moss genome structure and evolution.</title>
        <authorList>
            <person name="Lang D."/>
            <person name="Ullrich K.K."/>
            <person name="Murat F."/>
            <person name="Fuchs J."/>
            <person name="Jenkins J."/>
            <person name="Haas F.B."/>
            <person name="Piednoel M."/>
            <person name="Gundlach H."/>
            <person name="Van Bel M."/>
            <person name="Meyberg R."/>
            <person name="Vives C."/>
            <person name="Morata J."/>
            <person name="Symeonidi A."/>
            <person name="Hiss M."/>
            <person name="Muchero W."/>
            <person name="Kamisugi Y."/>
            <person name="Saleh O."/>
            <person name="Blanc G."/>
            <person name="Decker E.L."/>
            <person name="van Gessel N."/>
            <person name="Grimwood J."/>
            <person name="Hayes R.D."/>
            <person name="Graham S.W."/>
            <person name="Gunter L.E."/>
            <person name="McDaniel S.F."/>
            <person name="Hoernstein S.N.W."/>
            <person name="Larsson A."/>
            <person name="Li F.W."/>
            <person name="Perroud P.F."/>
            <person name="Phillips J."/>
            <person name="Ranjan P."/>
            <person name="Rokshar D.S."/>
            <person name="Rothfels C.J."/>
            <person name="Schneider L."/>
            <person name="Shu S."/>
            <person name="Stevenson D.W."/>
            <person name="Thummler F."/>
            <person name="Tillich M."/>
            <person name="Villarreal Aguilar J.C."/>
            <person name="Widiez T."/>
            <person name="Wong G.K."/>
            <person name="Wymore A."/>
            <person name="Zhang Y."/>
            <person name="Zimmer A.D."/>
            <person name="Quatrano R.S."/>
            <person name="Mayer K.F.X."/>
            <person name="Goodstein D."/>
            <person name="Casacuberta J.M."/>
            <person name="Vandepoele K."/>
            <person name="Reski R."/>
            <person name="Cuming A.C."/>
            <person name="Tuskan G.A."/>
            <person name="Maumus F."/>
            <person name="Salse J."/>
            <person name="Schmutz J."/>
            <person name="Rensing S.A."/>
        </authorList>
    </citation>
    <scope>NUCLEOTIDE SEQUENCE [LARGE SCALE GENOMIC DNA]</scope>
    <source>
        <strain evidence="4 5">cv. Gransden 2004</strain>
    </source>
</reference>
<keyword evidence="2" id="KW-0472">Membrane</keyword>
<dbReference type="InterPro" id="IPR053038">
    <property type="entry name" value="RLP_Defense"/>
</dbReference>
<dbReference type="EMBL" id="ABEU02000003">
    <property type="protein sequence ID" value="PNR58137.1"/>
    <property type="molecule type" value="Genomic_DNA"/>
</dbReference>
<feature type="region of interest" description="Disordered" evidence="1">
    <location>
        <begin position="282"/>
        <end position="308"/>
    </location>
</feature>
<evidence type="ECO:0000256" key="2">
    <source>
        <dbReference type="SAM" id="Phobius"/>
    </source>
</evidence>
<dbReference type="EnsemblPlants" id="Pp3c3_29780V3.2">
    <property type="protein sequence ID" value="PAC:32944716.CDS.1"/>
    <property type="gene ID" value="Pp3c3_29780"/>
</dbReference>
<dbReference type="Proteomes" id="UP000006727">
    <property type="component" value="Chromosome 3"/>
</dbReference>
<name>A0A2K1KWG4_PHYPA</name>
<feature type="region of interest" description="Disordered" evidence="1">
    <location>
        <begin position="482"/>
        <end position="516"/>
    </location>
</feature>
<feature type="compositionally biased region" description="Pro residues" evidence="1">
    <location>
        <begin position="406"/>
        <end position="425"/>
    </location>
</feature>
<proteinExistence type="predicted"/>